<dbReference type="InterPro" id="IPR039590">
    <property type="entry name" value="Dppa2/4"/>
</dbReference>
<comment type="subcellular location">
    <subcellularLocation>
        <location evidence="1">Nucleus</location>
    </subcellularLocation>
</comment>
<accession>A0AAX6NSD5</accession>
<evidence type="ECO:0000256" key="5">
    <source>
        <dbReference type="SAM" id="MobiDB-lite"/>
    </source>
</evidence>
<dbReference type="PANTHER" id="PTHR16073:SF8">
    <property type="entry name" value="DEVELOPMENTAL PLURIPOTENCY-ASSOCIATED PROTEIN 4"/>
    <property type="match status" value="1"/>
</dbReference>
<dbReference type="KEGG" id="hgl:101707747"/>
<feature type="compositionally biased region" description="Basic and acidic residues" evidence="5">
    <location>
        <begin position="1"/>
        <end position="26"/>
    </location>
</feature>
<dbReference type="GO" id="GO:0003682">
    <property type="term" value="F:chromatin binding"/>
    <property type="evidence" value="ECO:0007669"/>
    <property type="project" value="InterPro"/>
</dbReference>
<feature type="region of interest" description="Disordered" evidence="5">
    <location>
        <begin position="113"/>
        <end position="146"/>
    </location>
</feature>
<gene>
    <name evidence="8" type="primary">Dppa4</name>
</gene>
<feature type="compositionally biased region" description="Basic and acidic residues" evidence="5">
    <location>
        <begin position="40"/>
        <end position="55"/>
    </location>
</feature>
<dbReference type="InterPro" id="IPR025891">
    <property type="entry name" value="Dppa2/4_C_dom"/>
</dbReference>
<dbReference type="RefSeq" id="XP_004835814.1">
    <property type="nucleotide sequence ID" value="XM_004835757.2"/>
</dbReference>
<protein>
    <submittedName>
        <fullName evidence="8">Developmental pluripotency-associated protein 4 isoform X1</fullName>
    </submittedName>
</protein>
<dbReference type="GO" id="GO:0005634">
    <property type="term" value="C:nucleus"/>
    <property type="evidence" value="ECO:0007669"/>
    <property type="project" value="UniProtKB-SubCell"/>
</dbReference>
<dbReference type="CTD" id="55211"/>
<dbReference type="PANTHER" id="PTHR16073">
    <property type="entry name" value="DCR DOMAIN-CONTAINING PROTEIN"/>
    <property type="match status" value="1"/>
</dbReference>
<dbReference type="Proteomes" id="UP000694906">
    <property type="component" value="Unplaced"/>
</dbReference>
<keyword evidence="4" id="KW-0539">Nucleus</keyword>
<feature type="domain" description="Developmental pluripotency-associated protein 2/4 C-terminal" evidence="6">
    <location>
        <begin position="213"/>
        <end position="279"/>
    </location>
</feature>
<dbReference type="Pfam" id="PF14047">
    <property type="entry name" value="DCR"/>
    <property type="match status" value="1"/>
</dbReference>
<keyword evidence="3" id="KW-0804">Transcription</keyword>
<dbReference type="GO" id="GO:0048731">
    <property type="term" value="P:system development"/>
    <property type="evidence" value="ECO:0007669"/>
    <property type="project" value="TreeGrafter"/>
</dbReference>
<name>A0AAX6NSD5_HETGA</name>
<dbReference type="GeneID" id="101707747"/>
<evidence type="ECO:0000256" key="1">
    <source>
        <dbReference type="ARBA" id="ARBA00004123"/>
    </source>
</evidence>
<reference evidence="8" key="1">
    <citation type="submission" date="2025-08" db="UniProtKB">
        <authorList>
            <consortium name="RefSeq"/>
        </authorList>
    </citation>
    <scope>IDENTIFICATION</scope>
</reference>
<evidence type="ECO:0000256" key="2">
    <source>
        <dbReference type="ARBA" id="ARBA00023015"/>
    </source>
</evidence>
<organism evidence="7 8">
    <name type="scientific">Heterocephalus glaber</name>
    <name type="common">Naked mole rat</name>
    <dbReference type="NCBI Taxonomy" id="10181"/>
    <lineage>
        <taxon>Eukaryota</taxon>
        <taxon>Metazoa</taxon>
        <taxon>Chordata</taxon>
        <taxon>Craniata</taxon>
        <taxon>Vertebrata</taxon>
        <taxon>Euteleostomi</taxon>
        <taxon>Mammalia</taxon>
        <taxon>Eutheria</taxon>
        <taxon>Euarchontoglires</taxon>
        <taxon>Glires</taxon>
        <taxon>Rodentia</taxon>
        <taxon>Hystricomorpha</taxon>
        <taxon>Bathyergidae</taxon>
        <taxon>Heterocephalus</taxon>
    </lineage>
</organism>
<evidence type="ECO:0000313" key="8">
    <source>
        <dbReference type="RefSeq" id="XP_004835814.1"/>
    </source>
</evidence>
<evidence type="ECO:0000313" key="7">
    <source>
        <dbReference type="Proteomes" id="UP000694906"/>
    </source>
</evidence>
<proteinExistence type="predicted"/>
<keyword evidence="7" id="KW-1185">Reference proteome</keyword>
<sequence>MENARGKEQGADPGRSGEEHGVDREPGTSSAKGIKRRKRVENDKEEKAQDGEARAPRKKIQIPPLPQELPPVTLIHRDILRAWCQQLKISTKGQKLEAYKRLCESAYPQQKPHLQNIPITSKEARVKSSGKQRQRSLEGPKGRMSAVGTDLPEGALIPAGQLATLQEPPALYEEVSTSMMTTAAPESVLASWGRIAAGASRRETVQPPTEAYGDKWCVVHGCSLPADMGGWVQLQFHAGQAWVPEKKGRVNALFLLPSGTFPPPHLEDNLLCPTCVRRNKVLVKSLRWD</sequence>
<keyword evidence="2" id="KW-0805">Transcription regulation</keyword>
<evidence type="ECO:0000256" key="3">
    <source>
        <dbReference type="ARBA" id="ARBA00023163"/>
    </source>
</evidence>
<dbReference type="AlphaFoldDB" id="A0AAX6NSD5"/>
<feature type="region of interest" description="Disordered" evidence="5">
    <location>
        <begin position="1"/>
        <end position="68"/>
    </location>
</feature>
<evidence type="ECO:0000259" key="6">
    <source>
        <dbReference type="Pfam" id="PF14047"/>
    </source>
</evidence>
<evidence type="ECO:0000256" key="4">
    <source>
        <dbReference type="ARBA" id="ARBA00023242"/>
    </source>
</evidence>